<dbReference type="EMBL" id="ML179048">
    <property type="protein sequence ID" value="THV05529.1"/>
    <property type="molecule type" value="Genomic_DNA"/>
</dbReference>
<dbReference type="InterPro" id="IPR007751">
    <property type="entry name" value="DUF676_lipase-like"/>
</dbReference>
<dbReference type="PANTHER" id="PTHR12482">
    <property type="entry name" value="LIPASE ROG1-RELATED-RELATED"/>
    <property type="match status" value="1"/>
</dbReference>
<keyword evidence="2" id="KW-0812">Transmembrane</keyword>
<evidence type="ECO:0000313" key="5">
    <source>
        <dbReference type="Proteomes" id="UP000297245"/>
    </source>
</evidence>
<feature type="transmembrane region" description="Helical" evidence="2">
    <location>
        <begin position="277"/>
        <end position="298"/>
    </location>
</feature>
<sequence>MSSVHLLVLVHGMWGNPTHLKELHHEIKQKSAESGIELHTMLAETNQEDSTYDGIDWGGERVAQEIYAEIEELKKDGKQVTRFSITGYSLGGLVSRYVVGILLQKGFFDNVTPVNFNTLATPHLGLVRYPSFFSTVSSKLGPKLLSRTGEQFFASDKWSTTGRPLLDIMSDPDFVFYQALARFQTIRIYANATNDRTVPYVTAAIETEDPFAEHIFNGIEIQVDERYKPIIKSYHFPPESLLEKRKPFILTREWFDNRKKRPASLPPFLRFRFPLNILFYVAFPLLLPAVLSLAIIRFSRATRSSKARIKTLETDFPKGETLASMLGRLEHQMESAVVEMMEDPMLGASSFDNTIAIEDEGKGETTKFRRLEKDEHPVITPLQYKIAARMNKLPIKKEFAFLTDFNTHGTIICRDVERFAFREAGRGVIRHWADSLVV</sequence>
<keyword evidence="5" id="KW-1185">Reference proteome</keyword>
<dbReference type="InterPro" id="IPR044294">
    <property type="entry name" value="Lipase-like"/>
</dbReference>
<protein>
    <submittedName>
        <fullName evidence="4">DUF676-domain-containing protein</fullName>
    </submittedName>
</protein>
<dbReference type="Pfam" id="PF05057">
    <property type="entry name" value="DUF676"/>
    <property type="match status" value="1"/>
</dbReference>
<gene>
    <name evidence="4" type="ORF">K435DRAFT_712480</name>
</gene>
<evidence type="ECO:0000259" key="3">
    <source>
        <dbReference type="Pfam" id="PF05057"/>
    </source>
</evidence>
<evidence type="ECO:0000256" key="2">
    <source>
        <dbReference type="SAM" id="Phobius"/>
    </source>
</evidence>
<dbReference type="InterPro" id="IPR029058">
    <property type="entry name" value="AB_hydrolase_fold"/>
</dbReference>
<proteinExistence type="inferred from homology"/>
<dbReference type="Proteomes" id="UP000297245">
    <property type="component" value="Unassembled WGS sequence"/>
</dbReference>
<accession>A0A4S8MSA8</accession>
<evidence type="ECO:0000256" key="1">
    <source>
        <dbReference type="ARBA" id="ARBA00007920"/>
    </source>
</evidence>
<dbReference type="SUPFAM" id="SSF53474">
    <property type="entry name" value="alpha/beta-Hydrolases"/>
    <property type="match status" value="1"/>
</dbReference>
<keyword evidence="2" id="KW-0472">Membrane</keyword>
<comment type="similarity">
    <text evidence="1">Belongs to the putative lipase ROG1 family.</text>
</comment>
<organism evidence="4 5">
    <name type="scientific">Dendrothele bispora (strain CBS 962.96)</name>
    <dbReference type="NCBI Taxonomy" id="1314807"/>
    <lineage>
        <taxon>Eukaryota</taxon>
        <taxon>Fungi</taxon>
        <taxon>Dikarya</taxon>
        <taxon>Basidiomycota</taxon>
        <taxon>Agaricomycotina</taxon>
        <taxon>Agaricomycetes</taxon>
        <taxon>Agaricomycetidae</taxon>
        <taxon>Agaricales</taxon>
        <taxon>Agaricales incertae sedis</taxon>
        <taxon>Dendrothele</taxon>
    </lineage>
</organism>
<evidence type="ECO:0000313" key="4">
    <source>
        <dbReference type="EMBL" id="THV05529.1"/>
    </source>
</evidence>
<dbReference type="AlphaFoldDB" id="A0A4S8MSA8"/>
<dbReference type="Gene3D" id="3.40.50.1820">
    <property type="entry name" value="alpha/beta hydrolase"/>
    <property type="match status" value="1"/>
</dbReference>
<dbReference type="OrthoDB" id="273452at2759"/>
<name>A0A4S8MSA8_DENBC</name>
<keyword evidence="2" id="KW-1133">Transmembrane helix</keyword>
<reference evidence="4 5" key="1">
    <citation type="journal article" date="2019" name="Nat. Ecol. Evol.">
        <title>Megaphylogeny resolves global patterns of mushroom evolution.</title>
        <authorList>
            <person name="Varga T."/>
            <person name="Krizsan K."/>
            <person name="Foldi C."/>
            <person name="Dima B."/>
            <person name="Sanchez-Garcia M."/>
            <person name="Sanchez-Ramirez S."/>
            <person name="Szollosi G.J."/>
            <person name="Szarkandi J.G."/>
            <person name="Papp V."/>
            <person name="Albert L."/>
            <person name="Andreopoulos W."/>
            <person name="Angelini C."/>
            <person name="Antonin V."/>
            <person name="Barry K.W."/>
            <person name="Bougher N.L."/>
            <person name="Buchanan P."/>
            <person name="Buyck B."/>
            <person name="Bense V."/>
            <person name="Catcheside P."/>
            <person name="Chovatia M."/>
            <person name="Cooper J."/>
            <person name="Damon W."/>
            <person name="Desjardin D."/>
            <person name="Finy P."/>
            <person name="Geml J."/>
            <person name="Haridas S."/>
            <person name="Hughes K."/>
            <person name="Justo A."/>
            <person name="Karasinski D."/>
            <person name="Kautmanova I."/>
            <person name="Kiss B."/>
            <person name="Kocsube S."/>
            <person name="Kotiranta H."/>
            <person name="LaButti K.M."/>
            <person name="Lechner B.E."/>
            <person name="Liimatainen K."/>
            <person name="Lipzen A."/>
            <person name="Lukacs Z."/>
            <person name="Mihaltcheva S."/>
            <person name="Morgado L.N."/>
            <person name="Niskanen T."/>
            <person name="Noordeloos M.E."/>
            <person name="Ohm R.A."/>
            <person name="Ortiz-Santana B."/>
            <person name="Ovrebo C."/>
            <person name="Racz N."/>
            <person name="Riley R."/>
            <person name="Savchenko A."/>
            <person name="Shiryaev A."/>
            <person name="Soop K."/>
            <person name="Spirin V."/>
            <person name="Szebenyi C."/>
            <person name="Tomsovsky M."/>
            <person name="Tulloss R.E."/>
            <person name="Uehling J."/>
            <person name="Grigoriev I.V."/>
            <person name="Vagvolgyi C."/>
            <person name="Papp T."/>
            <person name="Martin F.M."/>
            <person name="Miettinen O."/>
            <person name="Hibbett D.S."/>
            <person name="Nagy L.G."/>
        </authorList>
    </citation>
    <scope>NUCLEOTIDE SEQUENCE [LARGE SCALE GENOMIC DNA]</scope>
    <source>
        <strain evidence="4 5">CBS 962.96</strain>
    </source>
</reference>
<feature type="domain" description="DUF676" evidence="3">
    <location>
        <begin position="3"/>
        <end position="202"/>
    </location>
</feature>
<dbReference type="PANTHER" id="PTHR12482:SF62">
    <property type="entry name" value="LIPASE ROG1-RELATED"/>
    <property type="match status" value="1"/>
</dbReference>